<feature type="signal peptide" evidence="14">
    <location>
        <begin position="1"/>
        <end position="20"/>
    </location>
</feature>
<evidence type="ECO:0000256" key="1">
    <source>
        <dbReference type="ARBA" id="ARBA00004442"/>
    </source>
</evidence>
<dbReference type="GO" id="GO:0007155">
    <property type="term" value="P:cell adhesion"/>
    <property type="evidence" value="ECO:0007669"/>
    <property type="project" value="UniProtKB-KW"/>
</dbReference>
<dbReference type="PRINTS" id="PR01737">
    <property type="entry name" value="FIMBRILLIN"/>
</dbReference>
<feature type="chain" id="PRO_5004245336" description="Fimbrillin" evidence="14">
    <location>
        <begin position="21"/>
        <end position="389"/>
    </location>
</feature>
<comment type="subcellular location">
    <subcellularLocation>
        <location evidence="1">Cell outer membrane</location>
    </subcellularLocation>
    <subcellularLocation>
        <location evidence="2">Fimbrium</location>
    </subcellularLocation>
</comment>
<evidence type="ECO:0007829" key="18">
    <source>
        <dbReference type="PDB" id="6JZJ"/>
    </source>
</evidence>
<keyword evidence="4 14" id="KW-0732">Signal</keyword>
<keyword evidence="9" id="KW-0998">Cell outer membrane</keyword>
<dbReference type="AlphaFoldDB" id="Q4W6Y8"/>
<organism evidence="17">
    <name type="scientific">Porphyromonas gingivalis</name>
    <name type="common">Bacteroides gingivalis</name>
    <dbReference type="NCBI Taxonomy" id="837"/>
    <lineage>
        <taxon>Bacteria</taxon>
        <taxon>Pseudomonadati</taxon>
        <taxon>Bacteroidota</taxon>
        <taxon>Bacteroidia</taxon>
        <taxon>Bacteroidales</taxon>
        <taxon>Porphyromonadaceae</taxon>
        <taxon>Porphyromonas</taxon>
    </lineage>
</organism>
<proteinExistence type="evidence at protein level"/>
<dbReference type="GO" id="GO:0009289">
    <property type="term" value="C:pilus"/>
    <property type="evidence" value="ECO:0007669"/>
    <property type="project" value="UniProtKB-SubCell"/>
</dbReference>
<evidence type="ECO:0000256" key="3">
    <source>
        <dbReference type="ARBA" id="ARBA00006011"/>
    </source>
</evidence>
<feature type="domain" description="Major fimbrium subunit FimA C-terminal" evidence="16">
    <location>
        <begin position="171"/>
        <end position="380"/>
    </location>
</feature>
<evidence type="ECO:0000256" key="7">
    <source>
        <dbReference type="ARBA" id="ARBA00023136"/>
    </source>
</evidence>
<keyword evidence="10" id="KW-0281">Fimbrium</keyword>
<accession>Q4W6Y8</accession>
<dbReference type="RefSeq" id="WP_013816039.1">
    <property type="nucleotide sequence ID" value="NZ_CP025931.1"/>
</dbReference>
<evidence type="ECO:0000256" key="11">
    <source>
        <dbReference type="ARBA" id="ARBA00023288"/>
    </source>
</evidence>
<keyword evidence="6" id="KW-0843">Virulence</keyword>
<dbReference type="PROSITE" id="PS51257">
    <property type="entry name" value="PROKAR_LIPOPROTEIN"/>
    <property type="match status" value="1"/>
</dbReference>
<evidence type="ECO:0000313" key="17">
    <source>
        <dbReference type="EMBL" id="BAD99138.1"/>
    </source>
</evidence>
<evidence type="ECO:0000256" key="14">
    <source>
        <dbReference type="SAM" id="SignalP"/>
    </source>
</evidence>
<dbReference type="Gene3D" id="2.60.40.3690">
    <property type="match status" value="1"/>
</dbReference>
<evidence type="ECO:0000256" key="4">
    <source>
        <dbReference type="ARBA" id="ARBA00022729"/>
    </source>
</evidence>
<evidence type="ECO:0000256" key="5">
    <source>
        <dbReference type="ARBA" id="ARBA00022889"/>
    </source>
</evidence>
<dbReference type="InterPro" id="IPR008110">
    <property type="entry name" value="Fimbrillin"/>
</dbReference>
<keyword evidence="7" id="KW-0472">Membrane</keyword>
<gene>
    <name evidence="17" type="primary">fimA (type II)</name>
</gene>
<evidence type="ECO:0000256" key="6">
    <source>
        <dbReference type="ARBA" id="ARBA00023026"/>
    </source>
</evidence>
<dbReference type="SMR" id="Q4W6Y8"/>
<evidence type="ECO:0000256" key="10">
    <source>
        <dbReference type="ARBA" id="ARBA00023263"/>
    </source>
</evidence>
<comment type="function">
    <text evidence="13">Structural subunit of the major fimbriae. These long, filamentous pili are attached to the cell surface; they mediate biofilm formation, adhesion onto host cells and onto other bacteria that are part of the oral microbiome. They play an important role in the invasion of periodontal tissues. Fimbriae and their constituents are major virulence factors. FimA proteins from different strains have highly divergent sequences, and this has been used for classification. The sequence-based classification correlates with pathogenicity.</text>
</comment>
<evidence type="ECO:0000256" key="8">
    <source>
        <dbReference type="ARBA" id="ARBA00023139"/>
    </source>
</evidence>
<name>Q4W6Y8_PORGN</name>
<dbReference type="FunFam" id="2.60.40.3690:FF:000001">
    <property type="entry name" value="Major fimbrium subunit FimA type-4"/>
    <property type="match status" value="1"/>
</dbReference>
<accession>F5XAW3</accession>
<keyword evidence="8" id="KW-0564">Palmitate</keyword>
<protein>
    <recommendedName>
        <fullName evidence="12">Fimbrillin</fullName>
    </recommendedName>
</protein>
<dbReference type="GO" id="GO:0009279">
    <property type="term" value="C:cell outer membrane"/>
    <property type="evidence" value="ECO:0007669"/>
    <property type="project" value="UniProtKB-SubCell"/>
</dbReference>
<dbReference type="InterPro" id="IPR029141">
    <property type="entry name" value="FimA_N"/>
</dbReference>
<evidence type="ECO:0000259" key="16">
    <source>
        <dbReference type="Pfam" id="PF22492"/>
    </source>
</evidence>
<dbReference type="Pfam" id="PF22492">
    <property type="entry name" value="FimA4_C"/>
    <property type="match status" value="1"/>
</dbReference>
<dbReference type="Pfam" id="PF06321">
    <property type="entry name" value="P_gingi_FimA"/>
    <property type="match status" value="1"/>
</dbReference>
<evidence type="ECO:0000259" key="15">
    <source>
        <dbReference type="Pfam" id="PF06321"/>
    </source>
</evidence>
<keyword evidence="18" id="KW-0002">3D-structure</keyword>
<feature type="domain" description="Major fimbrial subunit protein N-terminal" evidence="15">
    <location>
        <begin position="33"/>
        <end position="169"/>
    </location>
</feature>
<evidence type="ECO:0000256" key="2">
    <source>
        <dbReference type="ARBA" id="ARBA00004561"/>
    </source>
</evidence>
<dbReference type="EMBL" id="AB195787">
    <property type="protein sequence ID" value="BAD99138.1"/>
    <property type="molecule type" value="Genomic_DNA"/>
</dbReference>
<keyword evidence="11" id="KW-0449">Lipoprotein</keyword>
<dbReference type="PDB" id="6JZJ">
    <property type="method" value="X-ray"/>
    <property type="resolution" value="1.60 A"/>
    <property type="chains" value="A=20-389"/>
</dbReference>
<sequence>MKKTKFFLLGLAALAMTACNKDNEAEPVTEGNATISVVLKTSNSNRAFGVGDDESKVAKLTVMVYNGEQQEAIKSAENATKVEDIKCSAGQRTLVVMANTGAMELVGKTLAEVKALTTELTAENQEATGLIMTAEPVDVTLVAGNNYYGYDGSQGGNQISQDTPLEIKRVHARMAFTEIKVQMSQSYVNKYNFAPENIYALVAKKESNLFGASLANSDDAYLTGSLTNFSGAYTPANYTHVDWLGRDYTEIGAATVNTPKGFYVLESTYAQNAGLRPTILCVKGKLTKHDGAPLSPEEMTAAFNAGWIVADNDPTTYYPVLVNFNSNNYTYDNGYTPKNKIERNHKYDIKLTITGPGTNNPENPITESAHLNVKCTVAEWVLVGQNATW</sequence>
<evidence type="ECO:0000256" key="12">
    <source>
        <dbReference type="ARBA" id="ARBA00029664"/>
    </source>
</evidence>
<dbReference type="GO" id="GO:0005198">
    <property type="term" value="F:structural molecule activity"/>
    <property type="evidence" value="ECO:0007669"/>
    <property type="project" value="InterPro"/>
</dbReference>
<dbReference type="InterPro" id="IPR053878">
    <property type="entry name" value="FimA_C"/>
</dbReference>
<reference evidence="18" key="2">
    <citation type="journal article" date="2020" name="Nat. Microbiol.">
        <title>Structure of polymerized type V pilin reveals assembly mechanism involving protease-mediated strand exchange.</title>
        <authorList>
            <person name="Shibata S."/>
            <person name="Shoji M."/>
            <person name="Okada K."/>
            <person name="Matsunami H."/>
            <person name="Matthews M.M."/>
            <person name="Imada K."/>
            <person name="Nakayama K."/>
            <person name="Wolf M."/>
        </authorList>
    </citation>
    <scope>X-RAY CRYSTALLOGRAPHY (1.60 ANGSTROMS) OF 20-389</scope>
</reference>
<dbReference type="PDBsum" id="6JZJ"/>
<evidence type="ECO:0000256" key="13">
    <source>
        <dbReference type="ARBA" id="ARBA00045723"/>
    </source>
</evidence>
<evidence type="ECO:0000256" key="9">
    <source>
        <dbReference type="ARBA" id="ARBA00023237"/>
    </source>
</evidence>
<comment type="similarity">
    <text evidence="3">Belongs to the bacteroidetes fimbrillin superfamily. FimA/Mfa1 family.</text>
</comment>
<keyword evidence="5" id="KW-0130">Cell adhesion</keyword>
<reference evidence="17" key="1">
    <citation type="submission" date="2004-11" db="EMBL/GenBank/DDBJ databases">
        <title>Genetic variation of type II fimA gene in P. gingivalis strains isolated from periodontitis patients.</title>
        <authorList>
            <person name="Nakagawa I."/>
            <person name="Inaba H."/>
            <person name="Nakano K."/>
            <person name="Kato T."/>
            <person name="Amano A."/>
        </authorList>
    </citation>
    <scope>NUCLEOTIDE SEQUENCE</scope>
    <source>
        <strain evidence="17">TDC59</strain>
    </source>
</reference>
<dbReference type="FunFam" id="2.60.40.2580:FF:000001">
    <property type="entry name" value="Major fimbrium subunit FimA type-2"/>
    <property type="match status" value="1"/>
</dbReference>
<dbReference type="Gene3D" id="2.60.40.2580">
    <property type="match status" value="1"/>
</dbReference>